<evidence type="ECO:0000259" key="3">
    <source>
        <dbReference type="PROSITE" id="PS50837"/>
    </source>
</evidence>
<dbReference type="Gene3D" id="3.40.50.300">
    <property type="entry name" value="P-loop containing nucleotide triphosphate hydrolases"/>
    <property type="match status" value="1"/>
</dbReference>
<dbReference type="SMART" id="SM01288">
    <property type="entry name" value="FISNA"/>
    <property type="match status" value="1"/>
</dbReference>
<dbReference type="Pfam" id="PF05729">
    <property type="entry name" value="NACHT"/>
    <property type="match status" value="1"/>
</dbReference>
<reference evidence="4" key="2">
    <citation type="submission" date="2025-09" db="UniProtKB">
        <authorList>
            <consortium name="Ensembl"/>
        </authorList>
    </citation>
    <scope>IDENTIFICATION</scope>
</reference>
<dbReference type="PANTHER" id="PTHR24106">
    <property type="entry name" value="NACHT, LRR AND CARD DOMAINS-CONTAINING"/>
    <property type="match status" value="1"/>
</dbReference>
<dbReference type="STRING" id="80966.ENSAPOP00000030549"/>
<evidence type="ECO:0000313" key="5">
    <source>
        <dbReference type="Proteomes" id="UP000257200"/>
    </source>
</evidence>
<evidence type="ECO:0000256" key="1">
    <source>
        <dbReference type="ARBA" id="ARBA00022614"/>
    </source>
</evidence>
<dbReference type="Pfam" id="PF14484">
    <property type="entry name" value="FISNA"/>
    <property type="match status" value="1"/>
</dbReference>
<dbReference type="InterPro" id="IPR029495">
    <property type="entry name" value="NACHT-assoc"/>
</dbReference>
<evidence type="ECO:0000256" key="2">
    <source>
        <dbReference type="ARBA" id="ARBA00022737"/>
    </source>
</evidence>
<sequence length="256" mass="29415">MFDTDETVPAPEPRPITYYQQKLQSNFRDTFLVTTEGWAADEQHLVDIYTELYITAGQDMHINTQHEVLQIDKVWKPSDTETPIQPRDIFKHPSGKDIPIRTVMTNGIAGIGKTFLVRKFILDWAEERTNQDVHLIFPFTFRALNSLQGQEFHLAELIHVCIPETKGITVESRFKLLFVFDGLDESRLHLDFDVNNIPSMDVTKSTKVEILLRELISGKLLRSARVWITTRPAASLLDKLSPRLWLEVQVVVMVTG</sequence>
<accession>A0A3Q1GM00</accession>
<dbReference type="InterPro" id="IPR027417">
    <property type="entry name" value="P-loop_NTPase"/>
</dbReference>
<dbReference type="Proteomes" id="UP000257200">
    <property type="component" value="Unplaced"/>
</dbReference>
<keyword evidence="5" id="KW-1185">Reference proteome</keyword>
<organism evidence="4 5">
    <name type="scientific">Acanthochromis polyacanthus</name>
    <name type="common">spiny chromis</name>
    <dbReference type="NCBI Taxonomy" id="80966"/>
    <lineage>
        <taxon>Eukaryota</taxon>
        <taxon>Metazoa</taxon>
        <taxon>Chordata</taxon>
        <taxon>Craniata</taxon>
        <taxon>Vertebrata</taxon>
        <taxon>Euteleostomi</taxon>
        <taxon>Actinopterygii</taxon>
        <taxon>Neopterygii</taxon>
        <taxon>Teleostei</taxon>
        <taxon>Neoteleostei</taxon>
        <taxon>Acanthomorphata</taxon>
        <taxon>Ovalentaria</taxon>
        <taxon>Pomacentridae</taxon>
        <taxon>Acanthochromis</taxon>
    </lineage>
</organism>
<dbReference type="FunFam" id="3.40.50.300:FF:000210">
    <property type="entry name" value="Si:dkey-16p6.1"/>
    <property type="match status" value="1"/>
</dbReference>
<dbReference type="GeneTree" id="ENSGT01150000286927"/>
<evidence type="ECO:0000313" key="4">
    <source>
        <dbReference type="Ensembl" id="ENSAPOP00000030549.1"/>
    </source>
</evidence>
<dbReference type="AlphaFoldDB" id="A0A3Q1GM00"/>
<dbReference type="PROSITE" id="PS50837">
    <property type="entry name" value="NACHT"/>
    <property type="match status" value="1"/>
</dbReference>
<keyword evidence="1" id="KW-0433">Leucine-rich repeat</keyword>
<keyword evidence="2" id="KW-0677">Repeat</keyword>
<protein>
    <recommendedName>
        <fullName evidence="3">NACHT domain-containing protein</fullName>
    </recommendedName>
</protein>
<name>A0A3Q1GM00_9TELE</name>
<dbReference type="Ensembl" id="ENSAPOT00000032775.1">
    <property type="protein sequence ID" value="ENSAPOP00000030549.1"/>
    <property type="gene ID" value="ENSAPOG00000017190.1"/>
</dbReference>
<dbReference type="InterPro" id="IPR051261">
    <property type="entry name" value="NLR"/>
</dbReference>
<dbReference type="InParanoid" id="A0A3Q1GM00"/>
<dbReference type="InterPro" id="IPR007111">
    <property type="entry name" value="NACHT_NTPase"/>
</dbReference>
<reference evidence="4" key="1">
    <citation type="submission" date="2025-08" db="UniProtKB">
        <authorList>
            <consortium name="Ensembl"/>
        </authorList>
    </citation>
    <scope>IDENTIFICATION</scope>
</reference>
<proteinExistence type="predicted"/>
<feature type="domain" description="NACHT" evidence="3">
    <location>
        <begin position="101"/>
        <end position="236"/>
    </location>
</feature>